<sequence length="213" mass="23743">MSHAFAHIAFTPSVKSAQQRDGSRAGYARSFEGDDMAFNDRLGPSEIEFISAQRSFYLATVSETGWPYVQHRGGPRGFLKALDDKTLAFADYAGNRQFISVGNLSRNDRVAMILMDYAQRVRLKLLGRLHVRDLSPSDDLADTLVDPTYRARPQRAMVITVEGFDWNCPQHIPVRFDAEDVQAALDARDQRIASLEAELAVLRPAATSRPPSS</sequence>
<dbReference type="Gene3D" id="2.30.110.10">
    <property type="entry name" value="Electron Transport, Fmn-binding Protein, Chain A"/>
    <property type="match status" value="1"/>
</dbReference>
<dbReference type="InterPro" id="IPR011576">
    <property type="entry name" value="Pyridox_Oxase_N"/>
</dbReference>
<feature type="domain" description="Pyridoxamine 5'-phosphate oxidase N-terminal" evidence="1">
    <location>
        <begin position="48"/>
        <end position="140"/>
    </location>
</feature>
<dbReference type="PANTHER" id="PTHR42815:SF2">
    <property type="entry name" value="FAD-BINDING, PUTATIVE (AFU_ORTHOLOGUE AFUA_6G07600)-RELATED"/>
    <property type="match status" value="1"/>
</dbReference>
<dbReference type="PANTHER" id="PTHR42815">
    <property type="entry name" value="FAD-BINDING, PUTATIVE (AFU_ORTHOLOGUE AFUA_6G07600)-RELATED"/>
    <property type="match status" value="1"/>
</dbReference>
<reference evidence="2 3" key="1">
    <citation type="submission" date="2024-04" db="EMBL/GenBank/DDBJ databases">
        <title>Novel species of the genus Ideonella isolated from streams.</title>
        <authorList>
            <person name="Lu H."/>
        </authorList>
    </citation>
    <scope>NUCLEOTIDE SEQUENCE [LARGE SCALE GENOMIC DNA]</scope>
    <source>
        <strain evidence="2 3">DXS29W</strain>
    </source>
</reference>
<evidence type="ECO:0000313" key="2">
    <source>
        <dbReference type="EMBL" id="MEK8029807.1"/>
    </source>
</evidence>
<dbReference type="Proteomes" id="UP001371218">
    <property type="component" value="Unassembled WGS sequence"/>
</dbReference>
<keyword evidence="3" id="KW-1185">Reference proteome</keyword>
<dbReference type="RefSeq" id="WP_341424140.1">
    <property type="nucleotide sequence ID" value="NZ_JBBUTG010000001.1"/>
</dbReference>
<dbReference type="Pfam" id="PF01243">
    <property type="entry name" value="PNPOx_N"/>
    <property type="match status" value="1"/>
</dbReference>
<protein>
    <submittedName>
        <fullName evidence="2">Pyridoxamine 5'-phosphate oxidase family protein</fullName>
    </submittedName>
</protein>
<evidence type="ECO:0000313" key="3">
    <source>
        <dbReference type="Proteomes" id="UP001371218"/>
    </source>
</evidence>
<proteinExistence type="predicted"/>
<organism evidence="2 3">
    <name type="scientific">Ideonella lacteola</name>
    <dbReference type="NCBI Taxonomy" id="2984193"/>
    <lineage>
        <taxon>Bacteria</taxon>
        <taxon>Pseudomonadati</taxon>
        <taxon>Pseudomonadota</taxon>
        <taxon>Betaproteobacteria</taxon>
        <taxon>Burkholderiales</taxon>
        <taxon>Sphaerotilaceae</taxon>
        <taxon>Ideonella</taxon>
    </lineage>
</organism>
<dbReference type="InterPro" id="IPR012349">
    <property type="entry name" value="Split_barrel_FMN-bd"/>
</dbReference>
<evidence type="ECO:0000259" key="1">
    <source>
        <dbReference type="Pfam" id="PF01243"/>
    </source>
</evidence>
<dbReference type="EMBL" id="JBBUTG010000001">
    <property type="protein sequence ID" value="MEK8029807.1"/>
    <property type="molecule type" value="Genomic_DNA"/>
</dbReference>
<gene>
    <name evidence="2" type="ORF">AACH06_03145</name>
</gene>
<dbReference type="SUPFAM" id="SSF50475">
    <property type="entry name" value="FMN-binding split barrel"/>
    <property type="match status" value="1"/>
</dbReference>
<comment type="caution">
    <text evidence="2">The sequence shown here is derived from an EMBL/GenBank/DDBJ whole genome shotgun (WGS) entry which is preliminary data.</text>
</comment>
<accession>A0ABU9BLP9</accession>
<name>A0ABU9BLP9_9BURK</name>